<dbReference type="InterPro" id="IPR010093">
    <property type="entry name" value="SinI_DNA-bd"/>
</dbReference>
<name>A0A1H1LPL7_9ACTN</name>
<dbReference type="AlphaFoldDB" id="A0A1H1LPL7"/>
<dbReference type="InterPro" id="IPR041657">
    <property type="entry name" value="HTH_17"/>
</dbReference>
<feature type="domain" description="Helix-turn-helix" evidence="1">
    <location>
        <begin position="1"/>
        <end position="55"/>
    </location>
</feature>
<dbReference type="STRING" id="642780.SAMN04488570_0301"/>
<protein>
    <submittedName>
        <fullName evidence="2">DNA binding domain-containing protein, excisionase family</fullName>
    </submittedName>
</protein>
<organism evidence="2 3">
    <name type="scientific">Nocardioides scoriae</name>
    <dbReference type="NCBI Taxonomy" id="642780"/>
    <lineage>
        <taxon>Bacteria</taxon>
        <taxon>Bacillati</taxon>
        <taxon>Actinomycetota</taxon>
        <taxon>Actinomycetes</taxon>
        <taxon>Propionibacteriales</taxon>
        <taxon>Nocardioidaceae</taxon>
        <taxon>Nocardioides</taxon>
    </lineage>
</organism>
<evidence type="ECO:0000259" key="1">
    <source>
        <dbReference type="Pfam" id="PF12728"/>
    </source>
</evidence>
<dbReference type="Proteomes" id="UP000198859">
    <property type="component" value="Chromosome I"/>
</dbReference>
<reference evidence="3" key="1">
    <citation type="submission" date="2016-10" db="EMBL/GenBank/DDBJ databases">
        <authorList>
            <person name="Varghese N."/>
            <person name="Submissions S."/>
        </authorList>
    </citation>
    <scope>NUCLEOTIDE SEQUENCE [LARGE SCALE GENOMIC DNA]</scope>
    <source>
        <strain evidence="3">DSM 22127</strain>
    </source>
</reference>
<dbReference type="Pfam" id="PF12728">
    <property type="entry name" value="HTH_17"/>
    <property type="match status" value="2"/>
</dbReference>
<evidence type="ECO:0000313" key="3">
    <source>
        <dbReference type="Proteomes" id="UP000198859"/>
    </source>
</evidence>
<sequence length="152" mass="16635">MLSVTHAAEQLDCSRGHIYGLIAAGRLPVVEIAATGTRTKTRIRAEDLEALIEGNTRRAGAPVLAWPDVLPPRPDLYPHAALGATERATYGTTEAAERLQVRARDVTDGIADGDLHAHRDGDRGRWRIDHACLMAWQRGDLCEHRKDGDAAR</sequence>
<dbReference type="NCBIfam" id="TIGR01764">
    <property type="entry name" value="excise"/>
    <property type="match status" value="1"/>
</dbReference>
<proteinExistence type="predicted"/>
<gene>
    <name evidence="2" type="ORF">SAMN04488570_0301</name>
</gene>
<evidence type="ECO:0000313" key="2">
    <source>
        <dbReference type="EMBL" id="SDR76260.1"/>
    </source>
</evidence>
<keyword evidence="3" id="KW-1185">Reference proteome</keyword>
<dbReference type="GO" id="GO:0003677">
    <property type="term" value="F:DNA binding"/>
    <property type="evidence" value="ECO:0007669"/>
    <property type="project" value="InterPro"/>
</dbReference>
<dbReference type="EMBL" id="LT629757">
    <property type="protein sequence ID" value="SDR76260.1"/>
    <property type="molecule type" value="Genomic_DNA"/>
</dbReference>
<feature type="domain" description="Helix-turn-helix" evidence="1">
    <location>
        <begin position="90"/>
        <end position="138"/>
    </location>
</feature>
<accession>A0A1H1LPL7</accession>